<organism evidence="1 2">
    <name type="scientific">Streptomyces viridosporus T7A</name>
    <dbReference type="NCBI Taxonomy" id="665577"/>
    <lineage>
        <taxon>Bacteria</taxon>
        <taxon>Bacillati</taxon>
        <taxon>Actinomycetota</taxon>
        <taxon>Actinomycetes</taxon>
        <taxon>Kitasatosporales</taxon>
        <taxon>Streptomycetaceae</taxon>
        <taxon>Streptomyces</taxon>
    </lineage>
</organism>
<protein>
    <submittedName>
        <fullName evidence="1">Uncharacterized protein</fullName>
    </submittedName>
</protein>
<sequence>MPPDAVKGRRPHRMRQRPHGVRIGELDIDRATAGGHRCKSLLLRRWRQAAAMYVHRDQV</sequence>
<dbReference type="EMBL" id="CP023700">
    <property type="protein sequence ID" value="QEU83821.1"/>
    <property type="molecule type" value="Genomic_DNA"/>
</dbReference>
<evidence type="ECO:0000313" key="2">
    <source>
        <dbReference type="Proteomes" id="UP000327143"/>
    </source>
</evidence>
<dbReference type="Proteomes" id="UP000327143">
    <property type="component" value="Chromosome"/>
</dbReference>
<keyword evidence="2" id="KW-1185">Reference proteome</keyword>
<gene>
    <name evidence="1" type="ORF">CP969_03270</name>
</gene>
<accession>A0ABX6A8Z8</accession>
<proteinExistence type="predicted"/>
<reference evidence="1 2" key="1">
    <citation type="submission" date="2017-09" db="EMBL/GenBank/DDBJ databases">
        <authorList>
            <person name="Lee N."/>
            <person name="Cho B.-K."/>
        </authorList>
    </citation>
    <scope>NUCLEOTIDE SEQUENCE [LARGE SCALE GENOMIC DNA]</scope>
    <source>
        <strain evidence="1 2">ATCC 39115</strain>
    </source>
</reference>
<evidence type="ECO:0000313" key="1">
    <source>
        <dbReference type="EMBL" id="QEU83821.1"/>
    </source>
</evidence>
<name>A0ABX6A8Z8_STRVD</name>